<dbReference type="PANTHER" id="PTHR43685">
    <property type="entry name" value="GLYCOSYLTRANSFERASE"/>
    <property type="match status" value="1"/>
</dbReference>
<dbReference type="AlphaFoldDB" id="A0A9D1WPG8"/>
<reference evidence="5" key="1">
    <citation type="journal article" date="2021" name="PeerJ">
        <title>Extensive microbial diversity within the chicken gut microbiome revealed by metagenomics and culture.</title>
        <authorList>
            <person name="Gilroy R."/>
            <person name="Ravi A."/>
            <person name="Getino M."/>
            <person name="Pursley I."/>
            <person name="Horton D.L."/>
            <person name="Alikhan N.F."/>
            <person name="Baker D."/>
            <person name="Gharbi K."/>
            <person name="Hall N."/>
            <person name="Watson M."/>
            <person name="Adriaenssens E.M."/>
            <person name="Foster-Nyarko E."/>
            <person name="Jarju S."/>
            <person name="Secka A."/>
            <person name="Antonio M."/>
            <person name="Oren A."/>
            <person name="Chaudhuri R.R."/>
            <person name="La Ragione R."/>
            <person name="Hildebrand F."/>
            <person name="Pallen M.J."/>
        </authorList>
    </citation>
    <scope>NUCLEOTIDE SEQUENCE</scope>
    <source>
        <strain evidence="5">CHK188-5543</strain>
    </source>
</reference>
<evidence type="ECO:0000313" key="6">
    <source>
        <dbReference type="Proteomes" id="UP000886800"/>
    </source>
</evidence>
<dbReference type="PANTHER" id="PTHR43685:SF5">
    <property type="entry name" value="GLYCOSYLTRANSFERASE EPSE-RELATED"/>
    <property type="match status" value="1"/>
</dbReference>
<dbReference type="EMBL" id="DXES01000008">
    <property type="protein sequence ID" value="HIX64671.1"/>
    <property type="molecule type" value="Genomic_DNA"/>
</dbReference>
<dbReference type="EC" id="2.4.-.-" evidence="5"/>
<comment type="similarity">
    <text evidence="1">Belongs to the glycosyltransferase 2 family.</text>
</comment>
<name>A0A9D1WPG8_9FIRM</name>
<evidence type="ECO:0000256" key="2">
    <source>
        <dbReference type="ARBA" id="ARBA00022676"/>
    </source>
</evidence>
<dbReference type="SUPFAM" id="SSF53448">
    <property type="entry name" value="Nucleotide-diphospho-sugar transferases"/>
    <property type="match status" value="1"/>
</dbReference>
<dbReference type="Pfam" id="PF00535">
    <property type="entry name" value="Glycos_transf_2"/>
    <property type="match status" value="1"/>
</dbReference>
<dbReference type="InterPro" id="IPR001173">
    <property type="entry name" value="Glyco_trans_2-like"/>
</dbReference>
<gene>
    <name evidence="5" type="ORF">H9736_00325</name>
</gene>
<evidence type="ECO:0000313" key="5">
    <source>
        <dbReference type="EMBL" id="HIX64671.1"/>
    </source>
</evidence>
<feature type="domain" description="Glycosyltransferase 2-like" evidence="4">
    <location>
        <begin position="20"/>
        <end position="148"/>
    </location>
</feature>
<accession>A0A9D1WPG8</accession>
<keyword evidence="2 5" id="KW-0328">Glycosyltransferase</keyword>
<sequence>MPKVSVLMGVRLTDGRTGPLREAVESILGQSLRDLELLVCPDGSSPQALAVLEALAAADPRLVLVAGDGGSALPQKLNRCLAQARGEYLARMDGDDWSYPQRLERQAAYLDSHPQVGFVGCCADLFDSRRGVYGQRLFPPAPRAEDFRFNMPFLHPALVFRRQALEEAGGYSLSRWAVLCEDYDLLLRLYALGWRGENLQEKLIRYRVEPEDWKKRRMGHRLNEAVTRFCRFRQLGMLPRALPYVVKPLAVGLLPHGMVEKLKEWRARGWKSC</sequence>
<evidence type="ECO:0000256" key="3">
    <source>
        <dbReference type="ARBA" id="ARBA00022679"/>
    </source>
</evidence>
<comment type="caution">
    <text evidence="5">The sequence shown here is derived from an EMBL/GenBank/DDBJ whole genome shotgun (WGS) entry which is preliminary data.</text>
</comment>
<dbReference type="Proteomes" id="UP000886800">
    <property type="component" value="Unassembled WGS sequence"/>
</dbReference>
<keyword evidence="3 5" id="KW-0808">Transferase</keyword>
<dbReference type="Gene3D" id="3.90.550.10">
    <property type="entry name" value="Spore Coat Polysaccharide Biosynthesis Protein SpsA, Chain A"/>
    <property type="match status" value="1"/>
</dbReference>
<protein>
    <submittedName>
        <fullName evidence="5">Glycosyltransferase</fullName>
        <ecNumber evidence="5">2.4.-.-</ecNumber>
    </submittedName>
</protein>
<dbReference type="InterPro" id="IPR029044">
    <property type="entry name" value="Nucleotide-diphossugar_trans"/>
</dbReference>
<dbReference type="InterPro" id="IPR050834">
    <property type="entry name" value="Glycosyltransf_2"/>
</dbReference>
<proteinExistence type="inferred from homology"/>
<evidence type="ECO:0000259" key="4">
    <source>
        <dbReference type="Pfam" id="PF00535"/>
    </source>
</evidence>
<evidence type="ECO:0000256" key="1">
    <source>
        <dbReference type="ARBA" id="ARBA00006739"/>
    </source>
</evidence>
<reference evidence="5" key="2">
    <citation type="submission" date="2021-04" db="EMBL/GenBank/DDBJ databases">
        <authorList>
            <person name="Gilroy R."/>
        </authorList>
    </citation>
    <scope>NUCLEOTIDE SEQUENCE</scope>
    <source>
        <strain evidence="5">CHK188-5543</strain>
    </source>
</reference>
<dbReference type="GO" id="GO:0016757">
    <property type="term" value="F:glycosyltransferase activity"/>
    <property type="evidence" value="ECO:0007669"/>
    <property type="project" value="UniProtKB-KW"/>
</dbReference>
<organism evidence="5 6">
    <name type="scientific">Candidatus Anaerotruncus excrementipullorum</name>
    <dbReference type="NCBI Taxonomy" id="2838465"/>
    <lineage>
        <taxon>Bacteria</taxon>
        <taxon>Bacillati</taxon>
        <taxon>Bacillota</taxon>
        <taxon>Clostridia</taxon>
        <taxon>Eubacteriales</taxon>
        <taxon>Oscillospiraceae</taxon>
        <taxon>Anaerotruncus</taxon>
    </lineage>
</organism>